<feature type="region of interest" description="Disordered" evidence="9">
    <location>
        <begin position="118"/>
        <end position="160"/>
    </location>
</feature>
<evidence type="ECO:0000256" key="5">
    <source>
        <dbReference type="ARBA" id="ARBA00044156"/>
    </source>
</evidence>
<dbReference type="RefSeq" id="WP_159670219.1">
    <property type="nucleotide sequence ID" value="NZ_WUUS01000011.1"/>
</dbReference>
<keyword evidence="8" id="KW-0175">Coiled coil</keyword>
<dbReference type="HAMAP" id="MF_00308">
    <property type="entry name" value="PfdA"/>
    <property type="match status" value="1"/>
</dbReference>
<dbReference type="AlphaFoldDB" id="A0A6B0SWH7"/>
<feature type="compositionally biased region" description="Low complexity" evidence="9">
    <location>
        <begin position="127"/>
        <end position="151"/>
    </location>
</feature>
<dbReference type="InterPro" id="IPR004127">
    <property type="entry name" value="Prefoldin_subunit_alpha"/>
</dbReference>
<protein>
    <recommendedName>
        <fullName evidence="5 7">Prefoldin subunit alpha</fullName>
    </recommendedName>
    <alternativeName>
        <fullName evidence="6 7">GimC subunit alpha</fullName>
    </alternativeName>
</protein>
<evidence type="ECO:0000313" key="11">
    <source>
        <dbReference type="Proteomes" id="UP000437065"/>
    </source>
</evidence>
<dbReference type="EMBL" id="WUUS01000011">
    <property type="protein sequence ID" value="MXR42947.1"/>
    <property type="molecule type" value="Genomic_DNA"/>
</dbReference>
<keyword evidence="3 7" id="KW-0143">Chaperone</keyword>
<dbReference type="PANTHER" id="PTHR12674">
    <property type="entry name" value="PREFOLDIN SUBUNIT 5"/>
    <property type="match status" value="1"/>
</dbReference>
<evidence type="ECO:0000256" key="2">
    <source>
        <dbReference type="ARBA" id="ARBA00011716"/>
    </source>
</evidence>
<dbReference type="InterPro" id="IPR011599">
    <property type="entry name" value="PFD_alpha_archaea"/>
</dbReference>
<dbReference type="PANTHER" id="PTHR12674:SF2">
    <property type="entry name" value="PREFOLDIN SUBUNIT 5"/>
    <property type="match status" value="1"/>
</dbReference>
<dbReference type="InterPro" id="IPR009053">
    <property type="entry name" value="Prefoldin"/>
</dbReference>
<evidence type="ECO:0000256" key="9">
    <source>
        <dbReference type="SAM" id="MobiDB-lite"/>
    </source>
</evidence>
<sequence>MSLGGGGQGQQQLQQISQEIQAIEDEIEELETEIEDLRQEQRDMDDAIEAIGQIETGSTVQVPLGGGAYVRAEIQDLDEIVVSLGGDYAAELEEDDAVDALEQRKEAIDDQIDTVNEEKSDLEAESQQLEQQAQQMQQQMQQQQMQQMQQMADEGDDGDE</sequence>
<proteinExistence type="inferred from homology"/>
<name>A0A6B0SWH7_9EURY</name>
<accession>A0A6B0SWH7</accession>
<evidence type="ECO:0000256" key="4">
    <source>
        <dbReference type="ARBA" id="ARBA00025077"/>
    </source>
</evidence>
<comment type="caution">
    <text evidence="10">The sequence shown here is derived from an EMBL/GenBank/DDBJ whole genome shotgun (WGS) entry which is preliminary data.</text>
</comment>
<keyword evidence="11" id="KW-1185">Reference proteome</keyword>
<organism evidence="10 11">
    <name type="scientific">Halobaculum saliterrae</name>
    <dbReference type="NCBI Taxonomy" id="2073113"/>
    <lineage>
        <taxon>Archaea</taxon>
        <taxon>Methanobacteriati</taxon>
        <taxon>Methanobacteriota</taxon>
        <taxon>Stenosarchaea group</taxon>
        <taxon>Halobacteria</taxon>
        <taxon>Halobacteriales</taxon>
        <taxon>Haloferacaceae</taxon>
        <taxon>Halobaculum</taxon>
    </lineage>
</organism>
<dbReference type="Pfam" id="PF02996">
    <property type="entry name" value="Prefoldin"/>
    <property type="match status" value="1"/>
</dbReference>
<evidence type="ECO:0000256" key="1">
    <source>
        <dbReference type="ARBA" id="ARBA00010048"/>
    </source>
</evidence>
<evidence type="ECO:0000256" key="6">
    <source>
        <dbReference type="ARBA" id="ARBA00044231"/>
    </source>
</evidence>
<comment type="subunit">
    <text evidence="2 7">Heterohexamer of two alpha and four beta subunits.</text>
</comment>
<evidence type="ECO:0000256" key="8">
    <source>
        <dbReference type="SAM" id="Coils"/>
    </source>
</evidence>
<feature type="coiled-coil region" evidence="8">
    <location>
        <begin position="13"/>
        <end position="50"/>
    </location>
</feature>
<dbReference type="NCBIfam" id="TIGR00293">
    <property type="entry name" value="prefoldin subunit alpha"/>
    <property type="match status" value="1"/>
</dbReference>
<dbReference type="OrthoDB" id="10045at2157"/>
<comment type="similarity">
    <text evidence="7">Belongs to the prefoldin alpha subunit family.</text>
</comment>
<dbReference type="SUPFAM" id="SSF46579">
    <property type="entry name" value="Prefoldin"/>
    <property type="match status" value="1"/>
</dbReference>
<dbReference type="GO" id="GO:0051082">
    <property type="term" value="F:unfolded protein binding"/>
    <property type="evidence" value="ECO:0007669"/>
    <property type="project" value="UniProtKB-UniRule"/>
</dbReference>
<dbReference type="GO" id="GO:0006457">
    <property type="term" value="P:protein folding"/>
    <property type="evidence" value="ECO:0007669"/>
    <property type="project" value="UniProtKB-UniRule"/>
</dbReference>
<comment type="function">
    <text evidence="4 7">Molecular chaperone capable of stabilizing a range of proteins. Seems to fulfill an ATP-independent, HSP70-like function in archaeal de novo protein folding.</text>
</comment>
<evidence type="ECO:0000256" key="3">
    <source>
        <dbReference type="ARBA" id="ARBA00023186"/>
    </source>
</evidence>
<evidence type="ECO:0000313" key="10">
    <source>
        <dbReference type="EMBL" id="MXR42947.1"/>
    </source>
</evidence>
<dbReference type="GO" id="GO:0005737">
    <property type="term" value="C:cytoplasm"/>
    <property type="evidence" value="ECO:0007669"/>
    <property type="project" value="UniProtKB-SubCell"/>
</dbReference>
<reference evidence="10 11" key="1">
    <citation type="submission" date="2019-12" db="EMBL/GenBank/DDBJ databases">
        <title>Isolation and characterization of three novel carbon monoxide-oxidizing members of Halobacteria from salione crusts and soils.</title>
        <authorList>
            <person name="Myers M.R."/>
            <person name="King G.M."/>
        </authorList>
    </citation>
    <scope>NUCLEOTIDE SEQUENCE [LARGE SCALE GENOMIC DNA]</scope>
    <source>
        <strain evidence="10 11">WSA2</strain>
    </source>
</reference>
<keyword evidence="7" id="KW-0963">Cytoplasm</keyword>
<dbReference type="GO" id="GO:0016272">
    <property type="term" value="C:prefoldin complex"/>
    <property type="evidence" value="ECO:0007669"/>
    <property type="project" value="UniProtKB-UniRule"/>
</dbReference>
<comment type="similarity">
    <text evidence="1">Belongs to the prefoldin subunit alpha family.</text>
</comment>
<gene>
    <name evidence="7 10" type="primary">pfdA</name>
    <name evidence="10" type="ORF">GRX01_16555</name>
</gene>
<comment type="subcellular location">
    <subcellularLocation>
        <location evidence="7">Cytoplasm</location>
    </subcellularLocation>
</comment>
<evidence type="ECO:0000256" key="7">
    <source>
        <dbReference type="HAMAP-Rule" id="MF_00308"/>
    </source>
</evidence>
<dbReference type="Proteomes" id="UP000437065">
    <property type="component" value="Unassembled WGS sequence"/>
</dbReference>
<dbReference type="Gene3D" id="1.10.287.370">
    <property type="match status" value="1"/>
</dbReference>